<dbReference type="Proteomes" id="UP000824202">
    <property type="component" value="Unassembled WGS sequence"/>
</dbReference>
<accession>A0A9D1V035</accession>
<proteinExistence type="predicted"/>
<gene>
    <name evidence="2" type="ORF">H9863_05995</name>
</gene>
<comment type="caution">
    <text evidence="2">The sequence shown here is derived from an EMBL/GenBank/DDBJ whole genome shotgun (WGS) entry which is preliminary data.</text>
</comment>
<reference evidence="2" key="1">
    <citation type="journal article" date="2021" name="PeerJ">
        <title>Extensive microbial diversity within the chicken gut microbiome revealed by metagenomics and culture.</title>
        <authorList>
            <person name="Gilroy R."/>
            <person name="Ravi A."/>
            <person name="Getino M."/>
            <person name="Pursley I."/>
            <person name="Horton D.L."/>
            <person name="Alikhan N.F."/>
            <person name="Baker D."/>
            <person name="Gharbi K."/>
            <person name="Hall N."/>
            <person name="Watson M."/>
            <person name="Adriaenssens E.M."/>
            <person name="Foster-Nyarko E."/>
            <person name="Jarju S."/>
            <person name="Secka A."/>
            <person name="Antonio M."/>
            <person name="Oren A."/>
            <person name="Chaudhuri R.R."/>
            <person name="La Ragione R."/>
            <person name="Hildebrand F."/>
            <person name="Pallen M.J."/>
        </authorList>
    </citation>
    <scope>NUCLEOTIDE SEQUENCE</scope>
    <source>
        <strain evidence="2">23274</strain>
    </source>
</reference>
<dbReference type="Pfam" id="PF20200">
    <property type="entry name" value="DUF6562"/>
    <property type="match status" value="1"/>
</dbReference>
<feature type="domain" description="DUF6562" evidence="1">
    <location>
        <begin position="38"/>
        <end position="331"/>
    </location>
</feature>
<dbReference type="InterPro" id="IPR046692">
    <property type="entry name" value="DUF6562"/>
</dbReference>
<evidence type="ECO:0000313" key="3">
    <source>
        <dbReference type="Proteomes" id="UP000824202"/>
    </source>
</evidence>
<dbReference type="AlphaFoldDB" id="A0A9D1V035"/>
<evidence type="ECO:0000313" key="2">
    <source>
        <dbReference type="EMBL" id="HIX03651.1"/>
    </source>
</evidence>
<dbReference type="EMBL" id="DXFT01000114">
    <property type="protein sequence ID" value="HIX03651.1"/>
    <property type="molecule type" value="Genomic_DNA"/>
</dbReference>
<name>A0A9D1V035_9BACT</name>
<organism evidence="2 3">
    <name type="scientific">Candidatus Odoribacter faecigallinarum</name>
    <dbReference type="NCBI Taxonomy" id="2838706"/>
    <lineage>
        <taxon>Bacteria</taxon>
        <taxon>Pseudomonadati</taxon>
        <taxon>Bacteroidota</taxon>
        <taxon>Bacteroidia</taxon>
        <taxon>Bacteroidales</taxon>
        <taxon>Odoribacteraceae</taxon>
        <taxon>Odoribacter</taxon>
    </lineage>
</organism>
<sequence>MEKFIAFIIISIYCLNTGCIHEFPHKAETDMPSPSITVSLHLTFDKSFDTIKYITKSFSENDSIHSTEYLQRFIIEVHEKEQRITKQTIVQTLQNPDSCLTLPVILKLNASVYTLAIWTDYILKGQNEDLFYNTENLAYILLQEPYIAHTAGKECQYGILELDLQNYQNQQEAEVQAKINMKRPQAKYEFITTDVQDFIKKIIPNSYQKGTYYITFAHRFFIPAAFDILEGRVAESWSDISFTLPFHITDQEQKEACIGFDYLFADTIKNTCSVSILVKNNQGQTITYTPNITVPYKQGHLTTIRGNFLTPKTSGITINTEYDGEINIDLDRI</sequence>
<reference evidence="2" key="2">
    <citation type="submission" date="2021-04" db="EMBL/GenBank/DDBJ databases">
        <authorList>
            <person name="Gilroy R."/>
        </authorList>
    </citation>
    <scope>NUCLEOTIDE SEQUENCE</scope>
    <source>
        <strain evidence="2">23274</strain>
    </source>
</reference>
<evidence type="ECO:0000259" key="1">
    <source>
        <dbReference type="Pfam" id="PF20200"/>
    </source>
</evidence>
<protein>
    <recommendedName>
        <fullName evidence="1">DUF6562 domain-containing protein</fullName>
    </recommendedName>
</protein>